<dbReference type="NCBIfam" id="TIGR02532">
    <property type="entry name" value="IV_pilin_GFxxxE"/>
    <property type="match status" value="1"/>
</dbReference>
<gene>
    <name evidence="3" type="ORF">PZE19_28065</name>
</gene>
<dbReference type="EMBL" id="JARRAG010000002">
    <property type="protein sequence ID" value="MDG3007638.1"/>
    <property type="molecule type" value="Genomic_DNA"/>
</dbReference>
<organism evidence="3 4">
    <name type="scientific">Paludisphaera mucosa</name>
    <dbReference type="NCBI Taxonomy" id="3030827"/>
    <lineage>
        <taxon>Bacteria</taxon>
        <taxon>Pseudomonadati</taxon>
        <taxon>Planctomycetota</taxon>
        <taxon>Planctomycetia</taxon>
        <taxon>Isosphaerales</taxon>
        <taxon>Isosphaeraceae</taxon>
        <taxon>Paludisphaera</taxon>
    </lineage>
</organism>
<evidence type="ECO:0000313" key="4">
    <source>
        <dbReference type="Proteomes" id="UP001216907"/>
    </source>
</evidence>
<proteinExistence type="predicted"/>
<dbReference type="PANTHER" id="PTHR30093:SF2">
    <property type="entry name" value="TYPE II SECRETION SYSTEM PROTEIN H"/>
    <property type="match status" value="1"/>
</dbReference>
<feature type="region of interest" description="Disordered" evidence="1">
    <location>
        <begin position="218"/>
        <end position="241"/>
    </location>
</feature>
<comment type="caution">
    <text evidence="3">The sequence shown here is derived from an EMBL/GenBank/DDBJ whole genome shotgun (WGS) entry which is preliminary data.</text>
</comment>
<dbReference type="InterPro" id="IPR027558">
    <property type="entry name" value="Pre_pil_HX9DG_C"/>
</dbReference>
<dbReference type="PANTHER" id="PTHR30093">
    <property type="entry name" value="GENERAL SECRETION PATHWAY PROTEIN G"/>
    <property type="match status" value="1"/>
</dbReference>
<dbReference type="InterPro" id="IPR012902">
    <property type="entry name" value="N_methyl_site"/>
</dbReference>
<protein>
    <submittedName>
        <fullName evidence="3">DUF1559 domain-containing protein</fullName>
    </submittedName>
</protein>
<dbReference type="Pfam" id="PF07596">
    <property type="entry name" value="SBP_bac_10"/>
    <property type="match status" value="1"/>
</dbReference>
<accession>A0ABT6FJ75</accession>
<dbReference type="InterPro" id="IPR011453">
    <property type="entry name" value="DUF1559"/>
</dbReference>
<name>A0ABT6FJ75_9BACT</name>
<reference evidence="3 4" key="1">
    <citation type="submission" date="2023-03" db="EMBL/GenBank/DDBJ databases">
        <title>Paludisphaera mucosa sp. nov. a novel planctomycete from northern fen.</title>
        <authorList>
            <person name="Ivanova A."/>
        </authorList>
    </citation>
    <scope>NUCLEOTIDE SEQUENCE [LARGE SCALE GENOMIC DNA]</scope>
    <source>
        <strain evidence="3 4">Pla2</strain>
    </source>
</reference>
<dbReference type="PROSITE" id="PS00409">
    <property type="entry name" value="PROKAR_NTER_METHYL"/>
    <property type="match status" value="1"/>
</dbReference>
<evidence type="ECO:0000256" key="1">
    <source>
        <dbReference type="SAM" id="MobiDB-lite"/>
    </source>
</evidence>
<dbReference type="Pfam" id="PF07963">
    <property type="entry name" value="N_methyl"/>
    <property type="match status" value="1"/>
</dbReference>
<dbReference type="InterPro" id="IPR045584">
    <property type="entry name" value="Pilin-like"/>
</dbReference>
<dbReference type="Proteomes" id="UP001216907">
    <property type="component" value="Unassembled WGS sequence"/>
</dbReference>
<feature type="domain" description="DUF1559" evidence="2">
    <location>
        <begin position="33"/>
        <end position="339"/>
    </location>
</feature>
<dbReference type="Gene3D" id="3.30.700.10">
    <property type="entry name" value="Glycoprotein, Type 4 Pilin"/>
    <property type="match status" value="1"/>
</dbReference>
<sequence>MSESKRAGFTLIELLVVIAIIAVLIALLLPAVQSAREAARRAQCVNNLKQIGLAVHNFESTNGKFPDGVGPVPTATGVGPYIRSSVQAIILPYLEQASLFSTFNLGLDVNNTGQNETARCQLIGAFICPSDASATRMPGSIVYATSTGQIGYSNYFASIGATAALLFDTATATAETNSSTLGIFNYKMNLTGSLATNPKFRSVESVIRIASVTDGTSNTSLFSETRRSPLPASPASNPMDKNQVHRLSTWDATVDNYAPRIPDCDTTTALTPLPYRGQQYYRGQQFVSTYSHTVQPNYRGFDCMDSAFGSGHIAARSYHSGGVNVGLADGSVRFVKDSVSLPAWRALGTRTGGEIISADSL</sequence>
<dbReference type="RefSeq" id="WP_277863912.1">
    <property type="nucleotide sequence ID" value="NZ_JARRAG010000002.1"/>
</dbReference>
<evidence type="ECO:0000259" key="2">
    <source>
        <dbReference type="Pfam" id="PF07596"/>
    </source>
</evidence>
<keyword evidence="4" id="KW-1185">Reference proteome</keyword>
<evidence type="ECO:0000313" key="3">
    <source>
        <dbReference type="EMBL" id="MDG3007638.1"/>
    </source>
</evidence>
<dbReference type="SUPFAM" id="SSF54523">
    <property type="entry name" value="Pili subunits"/>
    <property type="match status" value="1"/>
</dbReference>
<dbReference type="NCBIfam" id="TIGR04294">
    <property type="entry name" value="pre_pil_HX9DG"/>
    <property type="match status" value="1"/>
</dbReference>